<reference evidence="5 6" key="1">
    <citation type="submission" date="2014-04" db="EMBL/GenBank/DDBJ databases">
        <authorList>
            <consortium name="DOE Joint Genome Institute"/>
            <person name="Kuo A."/>
            <person name="Zuccaro A."/>
            <person name="Kohler A."/>
            <person name="Nagy L.G."/>
            <person name="Floudas D."/>
            <person name="Copeland A."/>
            <person name="Barry K.W."/>
            <person name="Cichocki N."/>
            <person name="Veneault-Fourrey C."/>
            <person name="LaButti K."/>
            <person name="Lindquist E.A."/>
            <person name="Lipzen A."/>
            <person name="Lundell T."/>
            <person name="Morin E."/>
            <person name="Murat C."/>
            <person name="Sun H."/>
            <person name="Tunlid A."/>
            <person name="Henrissat B."/>
            <person name="Grigoriev I.V."/>
            <person name="Hibbett D.S."/>
            <person name="Martin F."/>
            <person name="Nordberg H.P."/>
            <person name="Cantor M.N."/>
            <person name="Hua S.X."/>
        </authorList>
    </citation>
    <scope>NUCLEOTIDE SEQUENCE [LARGE SCALE GENOMIC DNA]</scope>
    <source>
        <strain evidence="5 6">MAFF 305830</strain>
    </source>
</reference>
<feature type="non-terminal residue" evidence="5">
    <location>
        <position position="297"/>
    </location>
</feature>
<dbReference type="STRING" id="933852.A0A0C3BD80"/>
<dbReference type="Gene3D" id="1.10.4190.10">
    <property type="entry name" value="Urease accessory protein UreF"/>
    <property type="match status" value="1"/>
</dbReference>
<gene>
    <name evidence="5" type="ORF">M408DRAFT_33749</name>
</gene>
<organism evidence="5 6">
    <name type="scientific">Serendipita vermifera MAFF 305830</name>
    <dbReference type="NCBI Taxonomy" id="933852"/>
    <lineage>
        <taxon>Eukaryota</taxon>
        <taxon>Fungi</taxon>
        <taxon>Dikarya</taxon>
        <taxon>Basidiomycota</taxon>
        <taxon>Agaricomycotina</taxon>
        <taxon>Agaricomycetes</taxon>
        <taxon>Sebacinales</taxon>
        <taxon>Serendipitaceae</taxon>
        <taxon>Serendipita</taxon>
    </lineage>
</organism>
<feature type="compositionally biased region" description="Polar residues" evidence="4">
    <location>
        <begin position="244"/>
        <end position="255"/>
    </location>
</feature>
<protein>
    <recommendedName>
        <fullName evidence="7">Urease accessory protein UreF</fullName>
    </recommendedName>
</protein>
<dbReference type="EMBL" id="KN824288">
    <property type="protein sequence ID" value="KIM29406.1"/>
    <property type="molecule type" value="Genomic_DNA"/>
</dbReference>
<keyword evidence="1" id="KW-0996">Nickel insertion</keyword>
<evidence type="ECO:0008006" key="7">
    <source>
        <dbReference type="Google" id="ProtNLM"/>
    </source>
</evidence>
<dbReference type="Pfam" id="PF01730">
    <property type="entry name" value="UreF"/>
    <property type="match status" value="1"/>
</dbReference>
<dbReference type="GO" id="GO:0016151">
    <property type="term" value="F:nickel cation binding"/>
    <property type="evidence" value="ECO:0007669"/>
    <property type="project" value="InterPro"/>
</dbReference>
<dbReference type="HOGENOM" id="CLU_049215_0_1_1"/>
<evidence type="ECO:0000313" key="6">
    <source>
        <dbReference type="Proteomes" id="UP000054097"/>
    </source>
</evidence>
<reference evidence="6" key="2">
    <citation type="submission" date="2015-01" db="EMBL/GenBank/DDBJ databases">
        <title>Evolutionary Origins and Diversification of the Mycorrhizal Mutualists.</title>
        <authorList>
            <consortium name="DOE Joint Genome Institute"/>
            <consortium name="Mycorrhizal Genomics Consortium"/>
            <person name="Kohler A."/>
            <person name="Kuo A."/>
            <person name="Nagy L.G."/>
            <person name="Floudas D."/>
            <person name="Copeland A."/>
            <person name="Barry K.W."/>
            <person name="Cichocki N."/>
            <person name="Veneault-Fourrey C."/>
            <person name="LaButti K."/>
            <person name="Lindquist E.A."/>
            <person name="Lipzen A."/>
            <person name="Lundell T."/>
            <person name="Morin E."/>
            <person name="Murat C."/>
            <person name="Riley R."/>
            <person name="Ohm R."/>
            <person name="Sun H."/>
            <person name="Tunlid A."/>
            <person name="Henrissat B."/>
            <person name="Grigoriev I.V."/>
            <person name="Hibbett D.S."/>
            <person name="Martin F."/>
        </authorList>
    </citation>
    <scope>NUCLEOTIDE SEQUENCE [LARGE SCALE GENOMIC DNA]</scope>
    <source>
        <strain evidence="6">MAFF 305830</strain>
    </source>
</reference>
<dbReference type="PANTHER" id="PTHR33620">
    <property type="entry name" value="UREASE ACCESSORY PROTEIN F"/>
    <property type="match status" value="1"/>
</dbReference>
<accession>A0A0C3BD80</accession>
<keyword evidence="2" id="KW-0143">Chaperone</keyword>
<dbReference type="InterPro" id="IPR002639">
    <property type="entry name" value="UreF"/>
</dbReference>
<evidence type="ECO:0000256" key="1">
    <source>
        <dbReference type="ARBA" id="ARBA00022988"/>
    </source>
</evidence>
<evidence type="ECO:0000313" key="5">
    <source>
        <dbReference type="EMBL" id="KIM29406.1"/>
    </source>
</evidence>
<dbReference type="OrthoDB" id="2550922at2759"/>
<feature type="region of interest" description="Disordered" evidence="4">
    <location>
        <begin position="244"/>
        <end position="264"/>
    </location>
</feature>
<feature type="non-terminal residue" evidence="5">
    <location>
        <position position="1"/>
    </location>
</feature>
<evidence type="ECO:0000256" key="3">
    <source>
        <dbReference type="ARBA" id="ARBA00046339"/>
    </source>
</evidence>
<evidence type="ECO:0000256" key="4">
    <source>
        <dbReference type="SAM" id="MobiDB-lite"/>
    </source>
</evidence>
<name>A0A0C3BD80_SERVB</name>
<evidence type="ECO:0000256" key="2">
    <source>
        <dbReference type="ARBA" id="ARBA00023186"/>
    </source>
</evidence>
<proteinExistence type="inferred from homology"/>
<sequence>YLLLLLSDGNLPTGSFVSSSGLESYFKHGFPALAQETILDPGTPKAPVGIQSTIAFIRQSLAAYTRLALPFASDAHVVTAETEGSTEQSVLHQLHELDARYEAMTLNHITRRASKAQGVALLTLFSKGFSRPGWVDGLTVEGSIDKSLGPRSQNQRVFESLVDAFKLSIRRGETPGHLPVCWGVLTASLLLSKERSQQLFLFLFARSLLSAAIRLNTIGPYAAQQLLLHVIRPMVDEEAANCGSLSAQMPPSQKQKPTHGEEDWDRLENEGLPATTWPLGEILAARHDLQHSRIFNS</sequence>
<dbReference type="AlphaFoldDB" id="A0A0C3BD80"/>
<dbReference type="Proteomes" id="UP000054097">
    <property type="component" value="Unassembled WGS sequence"/>
</dbReference>
<comment type="similarity">
    <text evidence="3">Belongs to the UreF family.</text>
</comment>
<dbReference type="PANTHER" id="PTHR33620:SF1">
    <property type="entry name" value="UREASE ACCESSORY PROTEIN F"/>
    <property type="match status" value="1"/>
</dbReference>
<dbReference type="InterPro" id="IPR038277">
    <property type="entry name" value="UreF_sf"/>
</dbReference>
<keyword evidence="6" id="KW-1185">Reference proteome</keyword>